<feature type="domain" description="VPS13-like middle region" evidence="6">
    <location>
        <begin position="1073"/>
        <end position="1841"/>
    </location>
</feature>
<dbReference type="Pfam" id="PF25033">
    <property type="entry name" value="VPS13_M"/>
    <property type="match status" value="1"/>
</dbReference>
<evidence type="ECO:0000313" key="9">
    <source>
        <dbReference type="EMBL" id="VVC32664.1"/>
    </source>
</evidence>
<feature type="region of interest" description="Disordered" evidence="4">
    <location>
        <begin position="1915"/>
        <end position="1958"/>
    </location>
</feature>
<name>A0A5E4MK99_9HEMI</name>
<accession>A0A5E4MK99</accession>
<sequence length="3348" mass="384886">MFEGIVASLLNRYLGKYIEDLDLENLNVGIFGGNVLLSNLKLKTEALYELGLPIEVKAGSVGKFNVNIPWNGLSSQPVVIKIEEIFIIAGQVIGKEWDTELEKRLMRAAKKRVLESIENVFIFGNGLTNNGGFLETLLTTVMNNLQIYIRGVHIRFEDSMTNIDSPRSLGLCIQSISLETTNSKWKPILSQQRGQTSVYHIVKIDSASLYCNTMCSNLLYNNKSVVTDWQDKMRSGLNNFQINEEPLEFILKPVVLKIKIIINKSNEVRVPKLLVDFVLQDAALQISRKQFVALIETADFMKLAEINRLYQDIRPHCNVLNNSKSWWIYTYKCVLRQRVTSLWQKIKTHRKNYKSYKNVYKKVLVNPNDTELKIDLQMLEDELDIFNLVLAREHAKIELCEENPESVTIQEFQSKWWSSNANSMYRLCLTSDKGKTFWNLLSQSEKDRLNDLLGKNDESQISRYDKPKQYIEHKINLTIANCLISLISGSNELMVITIGHLMSSLETRPSAKAYKISTRIESINVEASVEYSLVPIIDTCSMQGNSSKYFLSIDFEKNPLNSEAEYGLNITSEAVEVVYYEFAISALLSFFYYNQKINIESVIEKFYKTIYKIFEKIFNSSRPESKFKKILLNIDLQLPYVVIPEFGSIQKGENLMVVDFGGLKIKSDLQPETICLDDATQMEMEEKLYDRYYIDIDGFQLIFCSSGNDWRSLKNQINSSSHILAKTVTQIILSNSIRPEYKQLAKRKINISVQNIKLNLSDHKISSILDFFENTPIPSNHVSSAILKRHYSDDDEVYALDKINLHQTKRELLELKSTLALYQKLKGINIRSTEERAEVKIAFKNLEKKSIVSSEISDEEFAELWARTVDLPGFDDNVSPNNSITSLFRCVIGEISINFRQFSDRTEKSYLNLILKRFCCDLAIMEYGPAVQTSVGSIVLSDLQHTCKNGDSVQLFSIISDYLVQDSINLLYRKVKASCPDFKSHFHSVERSLVLDLNQVSFVFHRTAFITFYKYLQNIVKKFYNRRIWSSTLSTEYIQNYINNCFYNDDPPIPQGATKFSYSARISNCKTLVCDTGLDFLDVKIDGLESDCTFKANDRMVFRFYAMNMSVDDLSNITLYPKLLYTDEDKLLEFKYVRHNPRLYKTNIEARKDDVKSDGTIKVHVGRVHMTVLCSILLDFQYFMEPIVSEELIDFSQHVRKIIIPYTPDLRNGWKNKIHLSISLHLPVVLYPQNCTSPNVILCSFGDLSVENFFKEQSKKDFDCIDIVDNILANWDAINVSRAIMTLDGTLITQEPMVEPFGIRLEIKRNTTNKLLYWVNGGIDNVQINLGQKDFATFLQVWADNFEYGHCINEICYMMTPHSNEVLEDQDLKKIQVFFNHEVSVQEIDFKFTIDGVQIALFANSDETLSSPIRDINHSLCKLDLDEINIKIDVFSDDRLILNTTIQRCLLEDTRRQNKSEKMIFEAIGPLDSSNEIHISVSTPPLFDLSFEKTYSGDRTIHIHLDKTRLNVSIPFVVELTQFVFDSLPIKRKVNNYDILVSPMFSTEGRRKYRDEKLAADKIPLNVEKQSALTISVRFGRPEIAVLLPVTEEFDFRDQVLLCRTEFLLDYSRHPGHEERLVCSLSNFHILATSKKRRAEKMVLHPCDIEFSRTIKSGDRDTIEILVRCSPINLHLSTSTVHIILNVIDYIELNYEDEFDIDRSSYWEFKNDELWTPKSIVPSYLPNKLIPNGKLLSFFKFKFSDAMDVKSENLELYIQDINVALEIEELDLEDIPIIMLKSSLKVQVKDWSDQFQLNGDLNLKASYYNCNLSVWEPFIEPWNITLKGFLAKFNEKHADLGEMVRTSLQSIVEGESETSDDESEAEMKFIRKKVKSRETSLEKWYSDDSDSDQDTGVMNKLAKAVTHLISDDFSDEDITNTDSSDESIAEHESKNINQDRTLKKKISDSSDSGLENDSDELETSTYIIFETDRLEVSFTPANISAIDTLIKSLYNPRTDDCDSTESFVLVNDLAVRSIVILNQKTEKGLEQILEAIDGSRTSSISRQSMSNDCTFVNNLTKNKNVGHIDDNFGEIVYRKITDYQLNIKVEGFDDLIVVCPKRTCNKLHALSPIKNDTRYWIMVSVVSEKLNHIITIRSPLMLKNDTSYPLTVHYNRTDAVDTFEMDSGVVGESDNPFEAICTLAILEAGSVFNVPIALAYHSKLFLSPANLQNYLVSETGVWWSDMSIDTNSAKDLVCVTSKVDDQPTFSVRVVCEEGEPVFNRASRTVPNYTLRAVPPVIIHNFLPFAIELNFTNFKHHIEASEKIDVYTLNLMHKIIKIDVIVPSYLGISWSGNFNLRKDINEKIVNMSTEHDTDGGNKHLKIAVKITNEDSCRIFIHSPYWIINKTGLPLQLRGSRSDIVYESHSEEPILFSYKRLKKRYIKLRAYHSNWSSAFSMDTVYCPGLVICKDKERQKKYRILMKPVLSHLCPHLTTIVTFVPNFSVVNSSNRSLRFMEDNQEADLWTDILQGQTLPFWPETESMRMFVKFRDSKSGSQHFLIIKEHQTVLRMDRGRALVVKVTGGGENPFLISFHKFRQNDAPVRVENMCDDIFLKIHQQNLGQVTLLNPNQSVLYTWDDPTEERVLYWNVYSKKSKGFVAKYEKEGYGQERISFCQIKPSETTSSNLNLMKLITNQTLEPSDTSSTEDTDSEEPHIKLNKAKKAKVVVYWVSYVDVGGQRVLLFTQDEKIASIARKNIENNKSSVNLILSVKGLGLSLSTSRGVHMEEIAYLSLTDSASEWMVKVGHIWKPFTVELACWLEDMWTSDNKKAHLKDYIHVDFDKMQMIRPFFGQLRRSYNPAVWSLFRMNSKNTNVLFKIHRIQLDNQLSDCTFKTALYLTSSCKTPRSSKSFLEIAYSKTSVSNHYDVYKYFNINIQDFTVQLDRTFVVSMHKTLSPLLAVFECPLDARFRQDISLLHAPNIPPGKKYGKVFIDHFHCSAFNVQLSFSAKVPELSPLKSSNSFATDVLLYILDGHSNRLSDLKAVNLNVNSLTRKGFYKESFNSMFSYGWKYYARQLLKQCHASIFNLDVLENIYEMDEVQVEKINFEDFSGSICYVGGQGVFASVEREEKWNFKESFPDRVISAHKGTETSVLLSMSGAIQRPHIGGEDESAAESFFRGPGRNLLAVLSKSNVSDKVSMAYDGVKRVIESGEDVVMRTRIPRYVNPMGMKSYSLYEAVGLHLFRILSRTLSNDGYWAHASFLPEGKKILLITLRRVILAEKYRTNGPWEIEWSIYVDNIIDEPKIEENKLIFKVRQDEHQSSYFFRGDEKCIYYDDKTTLKWIKNKIQQVMVLGCEDKPLKFKSKE</sequence>
<dbReference type="Pfam" id="PF12624">
    <property type="entry name" value="VPS13_N"/>
    <property type="match status" value="1"/>
</dbReference>
<evidence type="ECO:0000256" key="1">
    <source>
        <dbReference type="ARBA" id="ARBA00006545"/>
    </source>
</evidence>
<feature type="domain" description="Chorein N-terminal" evidence="5">
    <location>
        <begin position="1"/>
        <end position="789"/>
    </location>
</feature>
<evidence type="ECO:0000313" key="10">
    <source>
        <dbReference type="Proteomes" id="UP000325440"/>
    </source>
</evidence>
<dbReference type="Proteomes" id="UP000325440">
    <property type="component" value="Unassembled WGS sequence"/>
</dbReference>
<dbReference type="InterPro" id="IPR026847">
    <property type="entry name" value="VPS13"/>
</dbReference>
<protein>
    <submittedName>
        <fullName evidence="9">Vacuolar protein sorting-associated protein 13, N-terminal domain,VPS13, repeated coiled region,Vacuolar</fullName>
    </submittedName>
</protein>
<proteinExistence type="inferred from homology"/>
<feature type="domain" description="Intermembrane lipid transfer protein VPS13-like C-terminal" evidence="8">
    <location>
        <begin position="3201"/>
        <end position="3303"/>
    </location>
</feature>
<feature type="domain" description="Vacuolar protein sorting-associated protein 13 VPS13 adaptor binding" evidence="7">
    <location>
        <begin position="2085"/>
        <end position="2624"/>
    </location>
</feature>
<keyword evidence="2" id="KW-0813">Transport</keyword>
<dbReference type="OrthoDB" id="428159at2759"/>
<dbReference type="Pfam" id="PF25036">
    <property type="entry name" value="VPS13_VAB"/>
    <property type="match status" value="1"/>
</dbReference>
<keyword evidence="10" id="KW-1185">Reference proteome</keyword>
<dbReference type="Pfam" id="PF25037">
    <property type="entry name" value="VPS13_C"/>
    <property type="match status" value="1"/>
</dbReference>
<dbReference type="GO" id="GO:0045053">
    <property type="term" value="P:protein retention in Golgi apparatus"/>
    <property type="evidence" value="ECO:0007669"/>
    <property type="project" value="TreeGrafter"/>
</dbReference>
<evidence type="ECO:0000256" key="3">
    <source>
        <dbReference type="ARBA" id="ARBA00023055"/>
    </source>
</evidence>
<evidence type="ECO:0000259" key="6">
    <source>
        <dbReference type="Pfam" id="PF25033"/>
    </source>
</evidence>
<organism evidence="9 10">
    <name type="scientific">Cinara cedri</name>
    <dbReference type="NCBI Taxonomy" id="506608"/>
    <lineage>
        <taxon>Eukaryota</taxon>
        <taxon>Metazoa</taxon>
        <taxon>Ecdysozoa</taxon>
        <taxon>Arthropoda</taxon>
        <taxon>Hexapoda</taxon>
        <taxon>Insecta</taxon>
        <taxon>Pterygota</taxon>
        <taxon>Neoptera</taxon>
        <taxon>Paraneoptera</taxon>
        <taxon>Hemiptera</taxon>
        <taxon>Sternorrhyncha</taxon>
        <taxon>Aphidomorpha</taxon>
        <taxon>Aphidoidea</taxon>
        <taxon>Aphididae</taxon>
        <taxon>Lachninae</taxon>
        <taxon>Cinara</taxon>
    </lineage>
</organism>
<dbReference type="EMBL" id="CABPRJ010000958">
    <property type="protein sequence ID" value="VVC32664.1"/>
    <property type="molecule type" value="Genomic_DNA"/>
</dbReference>
<dbReference type="GO" id="GO:0006869">
    <property type="term" value="P:lipid transport"/>
    <property type="evidence" value="ECO:0007669"/>
    <property type="project" value="UniProtKB-KW"/>
</dbReference>
<evidence type="ECO:0000259" key="5">
    <source>
        <dbReference type="Pfam" id="PF12624"/>
    </source>
</evidence>
<dbReference type="PANTHER" id="PTHR16166">
    <property type="entry name" value="VACUOLAR PROTEIN SORTING-ASSOCIATED PROTEIN VPS13"/>
    <property type="match status" value="1"/>
</dbReference>
<comment type="similarity">
    <text evidence="1">Belongs to the VPS13 family.</text>
</comment>
<dbReference type="GO" id="GO:0006623">
    <property type="term" value="P:protein targeting to vacuole"/>
    <property type="evidence" value="ECO:0007669"/>
    <property type="project" value="TreeGrafter"/>
</dbReference>
<dbReference type="InterPro" id="IPR056747">
    <property type="entry name" value="VPS13-like_M"/>
</dbReference>
<evidence type="ECO:0000259" key="7">
    <source>
        <dbReference type="Pfam" id="PF25036"/>
    </source>
</evidence>
<dbReference type="InterPro" id="IPR026854">
    <property type="entry name" value="VPS13_N"/>
</dbReference>
<gene>
    <name evidence="9" type="ORF">CINCED_3A014658</name>
</gene>
<evidence type="ECO:0000256" key="4">
    <source>
        <dbReference type="SAM" id="MobiDB-lite"/>
    </source>
</evidence>
<keyword evidence="3" id="KW-0445">Lipid transport</keyword>
<dbReference type="PANTHER" id="PTHR16166:SF93">
    <property type="entry name" value="INTERMEMBRANE LIPID TRANSFER PROTEIN VPS13"/>
    <property type="match status" value="1"/>
</dbReference>
<evidence type="ECO:0000256" key="2">
    <source>
        <dbReference type="ARBA" id="ARBA00022448"/>
    </source>
</evidence>
<reference evidence="9 10" key="1">
    <citation type="submission" date="2019-08" db="EMBL/GenBank/DDBJ databases">
        <authorList>
            <person name="Alioto T."/>
            <person name="Alioto T."/>
            <person name="Gomez Garrido J."/>
        </authorList>
    </citation>
    <scope>NUCLEOTIDE SEQUENCE [LARGE SCALE GENOMIC DNA]</scope>
</reference>
<dbReference type="InterPro" id="IPR009543">
    <property type="entry name" value="VPS13_VAB"/>
</dbReference>
<dbReference type="InterPro" id="IPR056748">
    <property type="entry name" value="VPS13-like_C"/>
</dbReference>
<evidence type="ECO:0000259" key="8">
    <source>
        <dbReference type="Pfam" id="PF25037"/>
    </source>
</evidence>
<feature type="compositionally biased region" description="Acidic residues" evidence="4">
    <location>
        <begin position="1915"/>
        <end position="1927"/>
    </location>
</feature>